<feature type="coiled-coil region" evidence="1">
    <location>
        <begin position="37"/>
        <end position="71"/>
    </location>
</feature>
<gene>
    <name evidence="2" type="ORF">HPB51_015090</name>
</gene>
<evidence type="ECO:0000313" key="3">
    <source>
        <dbReference type="Proteomes" id="UP000821866"/>
    </source>
</evidence>
<protein>
    <submittedName>
        <fullName evidence="2">Uncharacterized protein</fullName>
    </submittedName>
</protein>
<reference evidence="2" key="1">
    <citation type="journal article" date="2020" name="Cell">
        <title>Large-Scale Comparative Analyses of Tick Genomes Elucidate Their Genetic Diversity and Vector Capacities.</title>
        <authorList>
            <consortium name="Tick Genome and Microbiome Consortium (TIGMIC)"/>
            <person name="Jia N."/>
            <person name="Wang J."/>
            <person name="Shi W."/>
            <person name="Du L."/>
            <person name="Sun Y."/>
            <person name="Zhan W."/>
            <person name="Jiang J.F."/>
            <person name="Wang Q."/>
            <person name="Zhang B."/>
            <person name="Ji P."/>
            <person name="Bell-Sakyi L."/>
            <person name="Cui X.M."/>
            <person name="Yuan T.T."/>
            <person name="Jiang B.G."/>
            <person name="Yang W.F."/>
            <person name="Lam T.T."/>
            <person name="Chang Q.C."/>
            <person name="Ding S.J."/>
            <person name="Wang X.J."/>
            <person name="Zhu J.G."/>
            <person name="Ruan X.D."/>
            <person name="Zhao L."/>
            <person name="Wei J.T."/>
            <person name="Ye R.Z."/>
            <person name="Que T.C."/>
            <person name="Du C.H."/>
            <person name="Zhou Y.H."/>
            <person name="Cheng J.X."/>
            <person name="Dai P.F."/>
            <person name="Guo W.B."/>
            <person name="Han X.H."/>
            <person name="Huang E.J."/>
            <person name="Li L.F."/>
            <person name="Wei W."/>
            <person name="Gao Y.C."/>
            <person name="Liu J.Z."/>
            <person name="Shao H.Z."/>
            <person name="Wang X."/>
            <person name="Wang C.C."/>
            <person name="Yang T.C."/>
            <person name="Huo Q.B."/>
            <person name="Li W."/>
            <person name="Chen H.Y."/>
            <person name="Chen S.E."/>
            <person name="Zhou L.G."/>
            <person name="Ni X.B."/>
            <person name="Tian J.H."/>
            <person name="Sheng Y."/>
            <person name="Liu T."/>
            <person name="Pan Y.S."/>
            <person name="Xia L.Y."/>
            <person name="Li J."/>
            <person name="Zhao F."/>
            <person name="Cao W.C."/>
        </authorList>
    </citation>
    <scope>NUCLEOTIDE SEQUENCE</scope>
    <source>
        <strain evidence="2">Rmic-2018</strain>
    </source>
</reference>
<sequence>MERNMRIEERKVHWELEEMKRSMEFLSKSFEESNCLLSTAVNENKALIKQNEELHQRVNLLEKNLGECQANLVKAEQYSRNRNLEIKGVLQSPNESIPDVLKKLGDAVGEDITSADI</sequence>
<evidence type="ECO:0000313" key="2">
    <source>
        <dbReference type="EMBL" id="KAH8037656.1"/>
    </source>
</evidence>
<evidence type="ECO:0000256" key="1">
    <source>
        <dbReference type="SAM" id="Coils"/>
    </source>
</evidence>
<reference evidence="2" key="2">
    <citation type="submission" date="2021-09" db="EMBL/GenBank/DDBJ databases">
        <authorList>
            <person name="Jia N."/>
            <person name="Wang J."/>
            <person name="Shi W."/>
            <person name="Du L."/>
            <person name="Sun Y."/>
            <person name="Zhan W."/>
            <person name="Jiang J."/>
            <person name="Wang Q."/>
            <person name="Zhang B."/>
            <person name="Ji P."/>
            <person name="Sakyi L.B."/>
            <person name="Cui X."/>
            <person name="Yuan T."/>
            <person name="Jiang B."/>
            <person name="Yang W."/>
            <person name="Lam T.T.-Y."/>
            <person name="Chang Q."/>
            <person name="Ding S."/>
            <person name="Wang X."/>
            <person name="Zhu J."/>
            <person name="Ruan X."/>
            <person name="Zhao L."/>
            <person name="Wei J."/>
            <person name="Que T."/>
            <person name="Du C."/>
            <person name="Cheng J."/>
            <person name="Dai P."/>
            <person name="Han X."/>
            <person name="Huang E."/>
            <person name="Gao Y."/>
            <person name="Liu J."/>
            <person name="Shao H."/>
            <person name="Ye R."/>
            <person name="Li L."/>
            <person name="Wei W."/>
            <person name="Wang X."/>
            <person name="Wang C."/>
            <person name="Huo Q."/>
            <person name="Li W."/>
            <person name="Guo W."/>
            <person name="Chen H."/>
            <person name="Chen S."/>
            <person name="Zhou L."/>
            <person name="Zhou L."/>
            <person name="Ni X."/>
            <person name="Tian J."/>
            <person name="Zhou Y."/>
            <person name="Sheng Y."/>
            <person name="Liu T."/>
            <person name="Pan Y."/>
            <person name="Xia L."/>
            <person name="Li J."/>
            <person name="Zhao F."/>
            <person name="Cao W."/>
        </authorList>
    </citation>
    <scope>NUCLEOTIDE SEQUENCE</scope>
    <source>
        <strain evidence="2">Rmic-2018</strain>
        <tissue evidence="2">Larvae</tissue>
    </source>
</reference>
<dbReference type="EMBL" id="JABSTU010000002">
    <property type="protein sequence ID" value="KAH8037656.1"/>
    <property type="molecule type" value="Genomic_DNA"/>
</dbReference>
<organism evidence="2 3">
    <name type="scientific">Rhipicephalus microplus</name>
    <name type="common">Cattle tick</name>
    <name type="synonym">Boophilus microplus</name>
    <dbReference type="NCBI Taxonomy" id="6941"/>
    <lineage>
        <taxon>Eukaryota</taxon>
        <taxon>Metazoa</taxon>
        <taxon>Ecdysozoa</taxon>
        <taxon>Arthropoda</taxon>
        <taxon>Chelicerata</taxon>
        <taxon>Arachnida</taxon>
        <taxon>Acari</taxon>
        <taxon>Parasitiformes</taxon>
        <taxon>Ixodida</taxon>
        <taxon>Ixodoidea</taxon>
        <taxon>Ixodidae</taxon>
        <taxon>Rhipicephalinae</taxon>
        <taxon>Rhipicephalus</taxon>
        <taxon>Boophilus</taxon>
    </lineage>
</organism>
<proteinExistence type="predicted"/>
<name>A0A9J6EU94_RHIMP</name>
<accession>A0A9J6EU94</accession>
<dbReference type="AlphaFoldDB" id="A0A9J6EU94"/>
<keyword evidence="1" id="KW-0175">Coiled coil</keyword>
<dbReference type="Proteomes" id="UP000821866">
    <property type="component" value="Chromosome 10"/>
</dbReference>
<keyword evidence="3" id="KW-1185">Reference proteome</keyword>
<comment type="caution">
    <text evidence="2">The sequence shown here is derived from an EMBL/GenBank/DDBJ whole genome shotgun (WGS) entry which is preliminary data.</text>
</comment>